<evidence type="ECO:0000313" key="3">
    <source>
        <dbReference type="Proteomes" id="UP001221142"/>
    </source>
</evidence>
<evidence type="ECO:0000313" key="2">
    <source>
        <dbReference type="EMBL" id="KAJ7608423.1"/>
    </source>
</evidence>
<dbReference type="AlphaFoldDB" id="A0AAD7B3D0"/>
<dbReference type="Proteomes" id="UP001221142">
    <property type="component" value="Unassembled WGS sequence"/>
</dbReference>
<name>A0AAD7B3D0_9AGAR</name>
<proteinExistence type="predicted"/>
<feature type="compositionally biased region" description="Basic residues" evidence="1">
    <location>
        <begin position="166"/>
        <end position="178"/>
    </location>
</feature>
<organism evidence="2 3">
    <name type="scientific">Roridomyces roridus</name>
    <dbReference type="NCBI Taxonomy" id="1738132"/>
    <lineage>
        <taxon>Eukaryota</taxon>
        <taxon>Fungi</taxon>
        <taxon>Dikarya</taxon>
        <taxon>Basidiomycota</taxon>
        <taxon>Agaricomycotina</taxon>
        <taxon>Agaricomycetes</taxon>
        <taxon>Agaricomycetidae</taxon>
        <taxon>Agaricales</taxon>
        <taxon>Marasmiineae</taxon>
        <taxon>Mycenaceae</taxon>
        <taxon>Roridomyces</taxon>
    </lineage>
</organism>
<comment type="caution">
    <text evidence="2">The sequence shown here is derived from an EMBL/GenBank/DDBJ whole genome shotgun (WGS) entry which is preliminary data.</text>
</comment>
<evidence type="ECO:0000256" key="1">
    <source>
        <dbReference type="SAM" id="MobiDB-lite"/>
    </source>
</evidence>
<keyword evidence="3" id="KW-1185">Reference proteome</keyword>
<accession>A0AAD7B3D0</accession>
<feature type="region of interest" description="Disordered" evidence="1">
    <location>
        <begin position="1"/>
        <end position="33"/>
    </location>
</feature>
<sequence>MSDLIRMEGGKGGPGGASPNLGGQGGLGGGPQFEPAAVKLTKQLVGIGGAGGAGGQGGKQGGGGGLGETANLLLPLLTVEEIKWLGRKSLKEFCEEHQEELEDIYPMLKSQGYRTVAAVANASRTTLKDTCGLGVGHIDELKTAMQAWVVKAQEAAGAPPPMANTKTKKKMLGKKMSR</sequence>
<feature type="compositionally biased region" description="Gly residues" evidence="1">
    <location>
        <begin position="10"/>
        <end position="31"/>
    </location>
</feature>
<reference evidence="2" key="1">
    <citation type="submission" date="2023-03" db="EMBL/GenBank/DDBJ databases">
        <title>Massive genome expansion in bonnet fungi (Mycena s.s.) driven by repeated elements and novel gene families across ecological guilds.</title>
        <authorList>
            <consortium name="Lawrence Berkeley National Laboratory"/>
            <person name="Harder C.B."/>
            <person name="Miyauchi S."/>
            <person name="Viragh M."/>
            <person name="Kuo A."/>
            <person name="Thoen E."/>
            <person name="Andreopoulos B."/>
            <person name="Lu D."/>
            <person name="Skrede I."/>
            <person name="Drula E."/>
            <person name="Henrissat B."/>
            <person name="Morin E."/>
            <person name="Kohler A."/>
            <person name="Barry K."/>
            <person name="LaButti K."/>
            <person name="Morin E."/>
            <person name="Salamov A."/>
            <person name="Lipzen A."/>
            <person name="Mereny Z."/>
            <person name="Hegedus B."/>
            <person name="Baldrian P."/>
            <person name="Stursova M."/>
            <person name="Weitz H."/>
            <person name="Taylor A."/>
            <person name="Grigoriev I.V."/>
            <person name="Nagy L.G."/>
            <person name="Martin F."/>
            <person name="Kauserud H."/>
        </authorList>
    </citation>
    <scope>NUCLEOTIDE SEQUENCE</scope>
    <source>
        <strain evidence="2">9284</strain>
    </source>
</reference>
<feature type="region of interest" description="Disordered" evidence="1">
    <location>
        <begin position="157"/>
        <end position="178"/>
    </location>
</feature>
<dbReference type="EMBL" id="JARKIF010000045">
    <property type="protein sequence ID" value="KAJ7608423.1"/>
    <property type="molecule type" value="Genomic_DNA"/>
</dbReference>
<protein>
    <submittedName>
        <fullName evidence="2">Uncharacterized protein</fullName>
    </submittedName>
</protein>
<gene>
    <name evidence="2" type="ORF">FB45DRAFT_1067510</name>
</gene>